<evidence type="ECO:0000256" key="1">
    <source>
        <dbReference type="ARBA" id="ARBA00004498"/>
    </source>
</evidence>
<proteinExistence type="inferred from homology"/>
<keyword evidence="7" id="KW-1015">Disulfide bond</keyword>
<keyword evidence="10" id="KW-0472">Membrane</keyword>
<evidence type="ECO:0000256" key="8">
    <source>
        <dbReference type="ARBA" id="ARBA00023288"/>
    </source>
</evidence>
<dbReference type="InterPro" id="IPR018161">
    <property type="entry name" value="Wnt_CS"/>
</dbReference>
<dbReference type="PANTHER" id="PTHR12027:SF37">
    <property type="entry name" value="PROTEIN WNT"/>
    <property type="match status" value="1"/>
</dbReference>
<evidence type="ECO:0000256" key="7">
    <source>
        <dbReference type="ARBA" id="ARBA00023157"/>
    </source>
</evidence>
<comment type="subcellular location">
    <subcellularLocation>
        <location evidence="1 9">Secreted</location>
        <location evidence="1 9">Extracellular space</location>
        <location evidence="1 9">Extracellular matrix</location>
    </subcellularLocation>
</comment>
<evidence type="ECO:0000256" key="9">
    <source>
        <dbReference type="RuleBase" id="RU003500"/>
    </source>
</evidence>
<feature type="transmembrane region" description="Helical" evidence="10">
    <location>
        <begin position="144"/>
        <end position="167"/>
    </location>
</feature>
<dbReference type="InterPro" id="IPR005817">
    <property type="entry name" value="Wnt"/>
</dbReference>
<dbReference type="InterPro" id="IPR043158">
    <property type="entry name" value="Wnt_C"/>
</dbReference>
<keyword evidence="3 9" id="KW-0217">Developmental protein</keyword>
<dbReference type="EMBL" id="JBEUSY010000476">
    <property type="protein sequence ID" value="KAL1230282.1"/>
    <property type="molecule type" value="Genomic_DNA"/>
</dbReference>
<evidence type="ECO:0000256" key="10">
    <source>
        <dbReference type="SAM" id="Phobius"/>
    </source>
</evidence>
<protein>
    <recommendedName>
        <fullName evidence="9">Protein Wnt</fullName>
    </recommendedName>
</protein>
<dbReference type="PRINTS" id="PR01349">
    <property type="entry name" value="WNTPROTEIN"/>
</dbReference>
<evidence type="ECO:0000313" key="11">
    <source>
        <dbReference type="EMBL" id="KAL1230282.1"/>
    </source>
</evidence>
<dbReference type="Proteomes" id="UP001558632">
    <property type="component" value="Unassembled WGS sequence"/>
</dbReference>
<keyword evidence="12" id="KW-1185">Reference proteome</keyword>
<keyword evidence="6 9" id="KW-0879">Wnt signaling pathway</keyword>
<gene>
    <name evidence="11" type="ORF">TSPI_06682</name>
</gene>
<keyword evidence="4" id="KW-0964">Secreted</keyword>
<organism evidence="11 12">
    <name type="scientific">Trichinella spiralis</name>
    <name type="common">Trichina worm</name>
    <dbReference type="NCBI Taxonomy" id="6334"/>
    <lineage>
        <taxon>Eukaryota</taxon>
        <taxon>Metazoa</taxon>
        <taxon>Ecdysozoa</taxon>
        <taxon>Nematoda</taxon>
        <taxon>Enoplea</taxon>
        <taxon>Dorylaimia</taxon>
        <taxon>Trichinellida</taxon>
        <taxon>Trichinellidae</taxon>
        <taxon>Trichinella</taxon>
    </lineage>
</organism>
<name>A0ABR3K507_TRISP</name>
<reference evidence="11 12" key="1">
    <citation type="submission" date="2024-07" db="EMBL/GenBank/DDBJ databases">
        <title>Enhanced genomic and transcriptomic resources for Trichinella pseudospiralis and T. spiralis underpin the discovery of pronounced molecular differences between stages and species.</title>
        <authorList>
            <person name="Pasi K.K."/>
            <person name="La Rosa G."/>
            <person name="Gomez-Morales M.A."/>
            <person name="Tosini F."/>
            <person name="Sumanam S."/>
            <person name="Young N.D."/>
            <person name="Chang B.C."/>
            <person name="Robin G.B."/>
        </authorList>
    </citation>
    <scope>NUCLEOTIDE SEQUENCE [LARGE SCALE GENOMIC DNA]</scope>
    <source>
        <strain evidence="11">ISS534</strain>
    </source>
</reference>
<evidence type="ECO:0000256" key="6">
    <source>
        <dbReference type="ARBA" id="ARBA00022687"/>
    </source>
</evidence>
<accession>A0ABR3K507</accession>
<keyword evidence="8" id="KW-0449">Lipoprotein</keyword>
<evidence type="ECO:0000256" key="5">
    <source>
        <dbReference type="ARBA" id="ARBA00022530"/>
    </source>
</evidence>
<evidence type="ECO:0000313" key="12">
    <source>
        <dbReference type="Proteomes" id="UP001558632"/>
    </source>
</evidence>
<dbReference type="Pfam" id="PF00110">
    <property type="entry name" value="wnt"/>
    <property type="match status" value="1"/>
</dbReference>
<dbReference type="Gene3D" id="3.30.2460.20">
    <property type="match status" value="1"/>
</dbReference>
<keyword evidence="5" id="KW-0272">Extracellular matrix</keyword>
<sequence>MSERSLSEKSVSNDLQFSGDLAEAAALFQLVHPGGHLRGLAKLTKTVVKEMEKKTQDTCHKWCPRPRHVIYVAHYDSMACFLKPNGQKQPPGRRLLRPISPDRRHRCLWPISTDGGLFGCRRSSMWIRLMSDSSVLSSPAMVKWLRLLIISLLCTGCLAQASAWWLMSQMQMSAVSGSSPALCDLIPGLGRRQRRLCQLHPDVMKAISDGIRRGVAECQTQFAGYRWNCTTVEGGGFGRIMLKLGSREAAFVYSISTASVVHSIARSCSTSQISDCSCDRRRVGRGQDSQGEFSWGGCSDNLPYAISFARKFIDSKDRRSRDGRALMNLHNNRAGRKAVKRNLKIQCKCHGVSGSCATRTCWRALPHLSIIGADLADKYHEALQVTVNPNGEGLIPADHRRYDFLYGPKAALFQRKRINRAELVYFEPSPDYCEADIRTGSLGTAGRQCNRTSTGQDGCDIMCCGRGYDTTSVRRYYKCNCKFIWCCRVECQMCTEIVDVHTCKAKPPAHNRTHSIYPSRDFLHS</sequence>
<dbReference type="CDD" id="cd19334">
    <property type="entry name" value="Wnt_Wnt2_like"/>
    <property type="match status" value="1"/>
</dbReference>
<comment type="function">
    <text evidence="9">Ligand for members of the frizzled family of seven transmembrane receptors.</text>
</comment>
<comment type="caution">
    <text evidence="11">The sequence shown here is derived from an EMBL/GenBank/DDBJ whole genome shotgun (WGS) entry which is preliminary data.</text>
</comment>
<dbReference type="PANTHER" id="PTHR12027">
    <property type="entry name" value="WNT RELATED"/>
    <property type="match status" value="1"/>
</dbReference>
<dbReference type="PROSITE" id="PS00246">
    <property type="entry name" value="WNT1"/>
    <property type="match status" value="1"/>
</dbReference>
<evidence type="ECO:0000256" key="2">
    <source>
        <dbReference type="ARBA" id="ARBA00005683"/>
    </source>
</evidence>
<comment type="similarity">
    <text evidence="2 9">Belongs to the Wnt family.</text>
</comment>
<evidence type="ECO:0000256" key="3">
    <source>
        <dbReference type="ARBA" id="ARBA00022473"/>
    </source>
</evidence>
<dbReference type="SMART" id="SM00097">
    <property type="entry name" value="WNT1"/>
    <property type="match status" value="1"/>
</dbReference>
<keyword evidence="10" id="KW-1133">Transmembrane helix</keyword>
<evidence type="ECO:0000256" key="4">
    <source>
        <dbReference type="ARBA" id="ARBA00022525"/>
    </source>
</evidence>
<keyword evidence="10" id="KW-0812">Transmembrane</keyword>